<feature type="non-terminal residue" evidence="2">
    <location>
        <position position="1"/>
    </location>
</feature>
<dbReference type="AlphaFoldDB" id="A0AAU9Y5J2"/>
<evidence type="ECO:0000313" key="3">
    <source>
        <dbReference type="Proteomes" id="UP001159428"/>
    </source>
</evidence>
<dbReference type="InterPro" id="IPR025398">
    <property type="entry name" value="DUF4371"/>
</dbReference>
<sequence length="289" mass="32844">LKSFTLKELNSNFMAMLSLLAKENSVLRDHLENAPRISKYAYPDIQYEIIFFSAKQILDSIIDNCKRSVICALIDDESTDVTNKEQISICIRFVGRKEDGKHLIREEFLTFVHADKGTNAEELSQSVGLSVNDMRAQGYDGASVMSGHVSGVQTRICQVNPNAVYVHCRPEVLNLYIVHASKLPLVRNIMDTMQEVTLAFKFTAKRLLAFKEQLRDNPVPREKMGRRSKLKVLCETRWASRADCLAVFVDAFKVIIDTLDQLSEEGDCKARALHASVLKWETSCRYTFK</sequence>
<evidence type="ECO:0000313" key="2">
    <source>
        <dbReference type="EMBL" id="CAH3167046.1"/>
    </source>
</evidence>
<dbReference type="EMBL" id="CALNXJ010000148">
    <property type="protein sequence ID" value="CAH3167046.1"/>
    <property type="molecule type" value="Genomic_DNA"/>
</dbReference>
<dbReference type="SUPFAM" id="SSF53098">
    <property type="entry name" value="Ribonuclease H-like"/>
    <property type="match status" value="1"/>
</dbReference>
<organism evidence="2 3">
    <name type="scientific">Pocillopora meandrina</name>
    <dbReference type="NCBI Taxonomy" id="46732"/>
    <lineage>
        <taxon>Eukaryota</taxon>
        <taxon>Metazoa</taxon>
        <taxon>Cnidaria</taxon>
        <taxon>Anthozoa</taxon>
        <taxon>Hexacorallia</taxon>
        <taxon>Scleractinia</taxon>
        <taxon>Astrocoeniina</taxon>
        <taxon>Pocilloporidae</taxon>
        <taxon>Pocillopora</taxon>
    </lineage>
</organism>
<feature type="domain" description="DUF4371" evidence="1">
    <location>
        <begin position="11"/>
        <end position="151"/>
    </location>
</feature>
<proteinExistence type="predicted"/>
<dbReference type="PANTHER" id="PTHR45749:SF37">
    <property type="entry name" value="OS05G0311600 PROTEIN"/>
    <property type="match status" value="1"/>
</dbReference>
<comment type="caution">
    <text evidence="2">The sequence shown here is derived from an EMBL/GenBank/DDBJ whole genome shotgun (WGS) entry which is preliminary data.</text>
</comment>
<accession>A0AAU9Y5J2</accession>
<reference evidence="2 3" key="1">
    <citation type="submission" date="2022-05" db="EMBL/GenBank/DDBJ databases">
        <authorList>
            <consortium name="Genoscope - CEA"/>
            <person name="William W."/>
        </authorList>
    </citation>
    <scope>NUCLEOTIDE SEQUENCE [LARGE SCALE GENOMIC DNA]</scope>
</reference>
<protein>
    <recommendedName>
        <fullName evidence="1">DUF4371 domain-containing protein</fullName>
    </recommendedName>
</protein>
<dbReference type="InterPro" id="IPR012337">
    <property type="entry name" value="RNaseH-like_sf"/>
</dbReference>
<evidence type="ECO:0000259" key="1">
    <source>
        <dbReference type="Pfam" id="PF14291"/>
    </source>
</evidence>
<dbReference type="PANTHER" id="PTHR45749">
    <property type="match status" value="1"/>
</dbReference>
<name>A0AAU9Y5J2_9CNID</name>
<dbReference type="Proteomes" id="UP001159428">
    <property type="component" value="Unassembled WGS sequence"/>
</dbReference>
<gene>
    <name evidence="2" type="ORF">PMEA_00006305</name>
</gene>
<dbReference type="Pfam" id="PF14291">
    <property type="entry name" value="DUF4371"/>
    <property type="match status" value="1"/>
</dbReference>
<keyword evidence="3" id="KW-1185">Reference proteome</keyword>